<dbReference type="AlphaFoldDB" id="A0A7W7T3P4"/>
<evidence type="ECO:0000256" key="2">
    <source>
        <dbReference type="ARBA" id="ARBA00023125"/>
    </source>
</evidence>
<feature type="DNA-binding region" description="H-T-H motif" evidence="4">
    <location>
        <begin position="50"/>
        <end position="69"/>
    </location>
</feature>
<dbReference type="Proteomes" id="UP000542674">
    <property type="component" value="Unassembled WGS sequence"/>
</dbReference>
<name>A0A7W7T3P4_9PSEU</name>
<dbReference type="GO" id="GO:0003700">
    <property type="term" value="F:DNA-binding transcription factor activity"/>
    <property type="evidence" value="ECO:0007669"/>
    <property type="project" value="TreeGrafter"/>
</dbReference>
<dbReference type="InterPro" id="IPR001647">
    <property type="entry name" value="HTH_TetR"/>
</dbReference>
<dbReference type="Gene3D" id="1.10.357.10">
    <property type="entry name" value="Tetracycline Repressor, domain 2"/>
    <property type="match status" value="1"/>
</dbReference>
<dbReference type="PROSITE" id="PS50977">
    <property type="entry name" value="HTH_TETR_2"/>
    <property type="match status" value="1"/>
</dbReference>
<evidence type="ECO:0000259" key="5">
    <source>
        <dbReference type="PROSITE" id="PS50977"/>
    </source>
</evidence>
<proteinExistence type="predicted"/>
<dbReference type="Gene3D" id="1.10.10.60">
    <property type="entry name" value="Homeodomain-like"/>
    <property type="match status" value="1"/>
</dbReference>
<dbReference type="InterPro" id="IPR050109">
    <property type="entry name" value="HTH-type_TetR-like_transc_reg"/>
</dbReference>
<evidence type="ECO:0000256" key="1">
    <source>
        <dbReference type="ARBA" id="ARBA00023015"/>
    </source>
</evidence>
<dbReference type="RefSeq" id="WP_184669743.1">
    <property type="nucleotide sequence ID" value="NZ_BAABAI010000002.1"/>
</dbReference>
<gene>
    <name evidence="6" type="ORF">F4559_003342</name>
</gene>
<evidence type="ECO:0000256" key="3">
    <source>
        <dbReference type="ARBA" id="ARBA00023163"/>
    </source>
</evidence>
<keyword evidence="7" id="KW-1185">Reference proteome</keyword>
<accession>A0A7W7T3P4</accession>
<keyword evidence="2 4" id="KW-0238">DNA-binding</keyword>
<dbReference type="GO" id="GO:0045892">
    <property type="term" value="P:negative regulation of DNA-templated transcription"/>
    <property type="evidence" value="ECO:0007669"/>
    <property type="project" value="InterPro"/>
</dbReference>
<dbReference type="InterPro" id="IPR009057">
    <property type="entry name" value="Homeodomain-like_sf"/>
</dbReference>
<dbReference type="EMBL" id="JACHJS010000001">
    <property type="protein sequence ID" value="MBB4965983.1"/>
    <property type="molecule type" value="Genomic_DNA"/>
</dbReference>
<dbReference type="GO" id="GO:0000976">
    <property type="term" value="F:transcription cis-regulatory region binding"/>
    <property type="evidence" value="ECO:0007669"/>
    <property type="project" value="TreeGrafter"/>
</dbReference>
<dbReference type="Pfam" id="PF02909">
    <property type="entry name" value="TetR_C_1"/>
    <property type="match status" value="1"/>
</dbReference>
<reference evidence="6 7" key="1">
    <citation type="submission" date="2020-08" db="EMBL/GenBank/DDBJ databases">
        <title>Sequencing the genomes of 1000 actinobacteria strains.</title>
        <authorList>
            <person name="Klenk H.-P."/>
        </authorList>
    </citation>
    <scope>NUCLEOTIDE SEQUENCE [LARGE SCALE GENOMIC DNA]</scope>
    <source>
        <strain evidence="6 7">DSM 45084</strain>
    </source>
</reference>
<keyword evidence="3" id="KW-0804">Transcription</keyword>
<keyword evidence="1" id="KW-0805">Transcription regulation</keyword>
<comment type="caution">
    <text evidence="6">The sequence shown here is derived from an EMBL/GenBank/DDBJ whole genome shotgun (WGS) entry which is preliminary data.</text>
</comment>
<dbReference type="SUPFAM" id="SSF48498">
    <property type="entry name" value="Tetracyclin repressor-like, C-terminal domain"/>
    <property type="match status" value="1"/>
</dbReference>
<dbReference type="SUPFAM" id="SSF46689">
    <property type="entry name" value="Homeodomain-like"/>
    <property type="match status" value="1"/>
</dbReference>
<evidence type="ECO:0000256" key="4">
    <source>
        <dbReference type="PROSITE-ProRule" id="PRU00335"/>
    </source>
</evidence>
<dbReference type="InterPro" id="IPR036271">
    <property type="entry name" value="Tet_transcr_reg_TetR-rel_C_sf"/>
</dbReference>
<sequence length="267" mass="29313">MAVVYPGQGDPRRSIPLLWREPSDKTGLTLDAILDAAIAVADEHGMAALSMRAVGERLGRTAMALYTYVPGKAELLDLMYDKVLGELPDGYDLAAGWRAALMAWAEDARAFHLRHPWMLEVSQARPVLGPNEFRMLEALVAIVRSTGLAPSRAQAVVGVVMQFVRGTAAMVTEVRRAATVTGVSDEDWWYARSGVLTEVVPDFGERFPNATWLGAEEPPPVEDDPCASYLEREAMRNFRVGLRVLLDGVEAALGGQGVEEHRNENRR</sequence>
<protein>
    <submittedName>
        <fullName evidence="6">AcrR family transcriptional regulator</fullName>
    </submittedName>
</protein>
<dbReference type="PANTHER" id="PTHR30055">
    <property type="entry name" value="HTH-TYPE TRANSCRIPTIONAL REGULATOR RUTR"/>
    <property type="match status" value="1"/>
</dbReference>
<organism evidence="6 7">
    <name type="scientific">Saccharothrix violaceirubra</name>
    <dbReference type="NCBI Taxonomy" id="413306"/>
    <lineage>
        <taxon>Bacteria</taxon>
        <taxon>Bacillati</taxon>
        <taxon>Actinomycetota</taxon>
        <taxon>Actinomycetes</taxon>
        <taxon>Pseudonocardiales</taxon>
        <taxon>Pseudonocardiaceae</taxon>
        <taxon>Saccharothrix</taxon>
    </lineage>
</organism>
<evidence type="ECO:0000313" key="6">
    <source>
        <dbReference type="EMBL" id="MBB4965983.1"/>
    </source>
</evidence>
<evidence type="ECO:0000313" key="7">
    <source>
        <dbReference type="Proteomes" id="UP000542674"/>
    </source>
</evidence>
<dbReference type="Pfam" id="PF00440">
    <property type="entry name" value="TetR_N"/>
    <property type="match status" value="1"/>
</dbReference>
<feature type="domain" description="HTH tetR-type" evidence="5">
    <location>
        <begin position="27"/>
        <end position="87"/>
    </location>
</feature>
<dbReference type="InterPro" id="IPR004111">
    <property type="entry name" value="Repressor_TetR_C"/>
</dbReference>
<dbReference type="PANTHER" id="PTHR30055:SF151">
    <property type="entry name" value="TRANSCRIPTIONAL REGULATORY PROTEIN"/>
    <property type="match status" value="1"/>
</dbReference>